<comment type="function">
    <text evidence="3">Binds together with bS18 to 16S ribosomal RNA.</text>
</comment>
<dbReference type="SUPFAM" id="SSF54995">
    <property type="entry name" value="Ribosomal protein S6"/>
    <property type="match status" value="1"/>
</dbReference>
<dbReference type="PANTHER" id="PTHR21011:SF1">
    <property type="entry name" value="SMALL RIBOSOMAL SUBUNIT PROTEIN BS6M"/>
    <property type="match status" value="1"/>
</dbReference>
<dbReference type="EMBL" id="MFFM01000039">
    <property type="protein sequence ID" value="OGF10304.1"/>
    <property type="molecule type" value="Genomic_DNA"/>
</dbReference>
<dbReference type="NCBIfam" id="TIGR00166">
    <property type="entry name" value="S6"/>
    <property type="match status" value="1"/>
</dbReference>
<dbReference type="Gene3D" id="3.30.70.60">
    <property type="match status" value="1"/>
</dbReference>
<reference evidence="4 5" key="1">
    <citation type="journal article" date="2016" name="Nat. Commun.">
        <title>Thousands of microbial genomes shed light on interconnected biogeochemical processes in an aquifer system.</title>
        <authorList>
            <person name="Anantharaman K."/>
            <person name="Brown C.T."/>
            <person name="Hug L.A."/>
            <person name="Sharon I."/>
            <person name="Castelle C.J."/>
            <person name="Probst A.J."/>
            <person name="Thomas B.C."/>
            <person name="Singh A."/>
            <person name="Wilkins M.J."/>
            <person name="Karaoz U."/>
            <person name="Brodie E.L."/>
            <person name="Williams K.H."/>
            <person name="Hubbard S.S."/>
            <person name="Banfield J.F."/>
        </authorList>
    </citation>
    <scope>NUCLEOTIDE SEQUENCE [LARGE SCALE GENOMIC DNA]</scope>
</reference>
<comment type="similarity">
    <text evidence="1 3">Belongs to the bacterial ribosomal protein bS6 family.</text>
</comment>
<dbReference type="GO" id="GO:0070181">
    <property type="term" value="F:small ribosomal subunit rRNA binding"/>
    <property type="evidence" value="ECO:0007669"/>
    <property type="project" value="TreeGrafter"/>
</dbReference>
<name>A0A1F5R786_9BACT</name>
<dbReference type="GO" id="GO:0005840">
    <property type="term" value="C:ribosome"/>
    <property type="evidence" value="ECO:0007669"/>
    <property type="project" value="UniProtKB-KW"/>
</dbReference>
<evidence type="ECO:0000256" key="3">
    <source>
        <dbReference type="HAMAP-Rule" id="MF_00360"/>
    </source>
</evidence>
<dbReference type="Pfam" id="PF01250">
    <property type="entry name" value="Ribosomal_S6"/>
    <property type="match status" value="1"/>
</dbReference>
<gene>
    <name evidence="3" type="primary">rpsF</name>
    <name evidence="4" type="ORF">A2024_02110</name>
</gene>
<dbReference type="CDD" id="cd00473">
    <property type="entry name" value="bS6"/>
    <property type="match status" value="1"/>
</dbReference>
<accession>A0A1F5R786</accession>
<dbReference type="GO" id="GO:1990904">
    <property type="term" value="C:ribonucleoprotein complex"/>
    <property type="evidence" value="ECO:0007669"/>
    <property type="project" value="UniProtKB-KW"/>
</dbReference>
<keyword evidence="3" id="KW-0699">rRNA-binding</keyword>
<evidence type="ECO:0000313" key="5">
    <source>
        <dbReference type="Proteomes" id="UP000177230"/>
    </source>
</evidence>
<proteinExistence type="inferred from homology"/>
<keyword evidence="3" id="KW-0694">RNA-binding</keyword>
<dbReference type="InterPro" id="IPR020814">
    <property type="entry name" value="Ribosomal_S6_plastid/chlpt"/>
</dbReference>
<protein>
    <recommendedName>
        <fullName evidence="2 3">Small ribosomal subunit protein bS6</fullName>
    </recommendedName>
</protein>
<sequence length="118" mass="12988">MNAYETVIILDPATDDAGLETEIQKVSELIKQQGGETVNVERWGRRKMAYPLNKRHDGNYLCIQFNAPAGAPKALDRICRLNENVVRHLIIKGHIATTTPVPVEAVPVESKAPAKGSE</sequence>
<evidence type="ECO:0000313" key="4">
    <source>
        <dbReference type="EMBL" id="OGF10304.1"/>
    </source>
</evidence>
<comment type="caution">
    <text evidence="4">The sequence shown here is derived from an EMBL/GenBank/DDBJ whole genome shotgun (WGS) entry which is preliminary data.</text>
</comment>
<keyword evidence="3" id="KW-0687">Ribonucleoprotein</keyword>
<evidence type="ECO:0000256" key="2">
    <source>
        <dbReference type="ARBA" id="ARBA00035294"/>
    </source>
</evidence>
<dbReference type="InterPro" id="IPR035980">
    <property type="entry name" value="Ribosomal_bS6_sf"/>
</dbReference>
<evidence type="ECO:0000256" key="1">
    <source>
        <dbReference type="ARBA" id="ARBA00009512"/>
    </source>
</evidence>
<organism evidence="4 5">
    <name type="scientific">Candidatus Edwardsbacteria bacterium GWF2_54_11</name>
    <dbReference type="NCBI Taxonomy" id="1817851"/>
    <lineage>
        <taxon>Bacteria</taxon>
        <taxon>Candidatus Edwardsiibacteriota</taxon>
    </lineage>
</organism>
<dbReference type="InterPro" id="IPR014717">
    <property type="entry name" value="Transl_elong_EF1B/ribsomal_bS6"/>
</dbReference>
<dbReference type="GO" id="GO:0006412">
    <property type="term" value="P:translation"/>
    <property type="evidence" value="ECO:0007669"/>
    <property type="project" value="UniProtKB-UniRule"/>
</dbReference>
<dbReference type="PANTHER" id="PTHR21011">
    <property type="entry name" value="MITOCHONDRIAL 28S RIBOSOMAL PROTEIN S6"/>
    <property type="match status" value="1"/>
</dbReference>
<dbReference type="HAMAP" id="MF_00360">
    <property type="entry name" value="Ribosomal_bS6"/>
    <property type="match status" value="1"/>
</dbReference>
<dbReference type="Proteomes" id="UP000177230">
    <property type="component" value="Unassembled WGS sequence"/>
</dbReference>
<dbReference type="GO" id="GO:0003735">
    <property type="term" value="F:structural constituent of ribosome"/>
    <property type="evidence" value="ECO:0007669"/>
    <property type="project" value="InterPro"/>
</dbReference>
<keyword evidence="3 4" id="KW-0689">Ribosomal protein</keyword>
<dbReference type="GO" id="GO:0005737">
    <property type="term" value="C:cytoplasm"/>
    <property type="evidence" value="ECO:0007669"/>
    <property type="project" value="UniProtKB-ARBA"/>
</dbReference>
<dbReference type="AlphaFoldDB" id="A0A1F5R786"/>
<dbReference type="InterPro" id="IPR000529">
    <property type="entry name" value="Ribosomal_bS6"/>
</dbReference>